<organism evidence="6 7">
    <name type="scientific">Ureibacillus sinduriensis BLB-1 = JCM 15800</name>
    <dbReference type="NCBI Taxonomy" id="1384057"/>
    <lineage>
        <taxon>Bacteria</taxon>
        <taxon>Bacillati</taxon>
        <taxon>Bacillota</taxon>
        <taxon>Bacilli</taxon>
        <taxon>Bacillales</taxon>
        <taxon>Caryophanaceae</taxon>
        <taxon>Ureibacillus</taxon>
    </lineage>
</organism>
<dbReference type="InterPro" id="IPR050490">
    <property type="entry name" value="Bact_solute-bd_prot1"/>
</dbReference>
<dbReference type="InterPro" id="IPR006059">
    <property type="entry name" value="SBP"/>
</dbReference>
<evidence type="ECO:0000256" key="1">
    <source>
        <dbReference type="ARBA" id="ARBA00022475"/>
    </source>
</evidence>
<dbReference type="PANTHER" id="PTHR43649">
    <property type="entry name" value="ARABINOSE-BINDING PROTEIN-RELATED"/>
    <property type="match status" value="1"/>
</dbReference>
<keyword evidence="2" id="KW-0732">Signal</keyword>
<reference evidence="6 7" key="1">
    <citation type="submission" date="2014-02" db="EMBL/GenBank/DDBJ databases">
        <title>Draft genome sequence of Lysinibacillus sinduriensis JCM 15800.</title>
        <authorList>
            <person name="Zhang F."/>
            <person name="Wang G."/>
            <person name="Zhang L."/>
        </authorList>
    </citation>
    <scope>NUCLEOTIDE SEQUENCE [LARGE SCALE GENOMIC DNA]</scope>
    <source>
        <strain evidence="6 7">JCM 15800</strain>
    </source>
</reference>
<dbReference type="Proteomes" id="UP000030408">
    <property type="component" value="Unassembled WGS sequence"/>
</dbReference>
<gene>
    <name evidence="6" type="ORF">CD33_13105</name>
</gene>
<evidence type="ECO:0000256" key="4">
    <source>
        <dbReference type="ARBA" id="ARBA00023139"/>
    </source>
</evidence>
<accession>A0A0A3HXV9</accession>
<dbReference type="AlphaFoldDB" id="A0A0A3HXV9"/>
<comment type="caution">
    <text evidence="6">The sequence shown here is derived from an EMBL/GenBank/DDBJ whole genome shotgun (WGS) entry which is preliminary data.</text>
</comment>
<dbReference type="PANTHER" id="PTHR43649:SF33">
    <property type="entry name" value="POLYGALACTURONAN_RHAMNOGALACTURONAN-BINDING PROTEIN YTCQ"/>
    <property type="match status" value="1"/>
</dbReference>
<keyword evidence="4" id="KW-0564">Palmitate</keyword>
<dbReference type="PROSITE" id="PS51257">
    <property type="entry name" value="PROKAR_LIPOPROTEIN"/>
    <property type="match status" value="1"/>
</dbReference>
<protein>
    <recommendedName>
        <fullName evidence="8">ABC transporter substrate-binding protein</fullName>
    </recommendedName>
</protein>
<keyword evidence="1" id="KW-1003">Cell membrane</keyword>
<dbReference type="EMBL" id="JPVO01000052">
    <property type="protein sequence ID" value="KGR75203.1"/>
    <property type="molecule type" value="Genomic_DNA"/>
</dbReference>
<dbReference type="SUPFAM" id="SSF53850">
    <property type="entry name" value="Periplasmic binding protein-like II"/>
    <property type="match status" value="1"/>
</dbReference>
<evidence type="ECO:0000256" key="2">
    <source>
        <dbReference type="ARBA" id="ARBA00022729"/>
    </source>
</evidence>
<keyword evidence="3" id="KW-0472">Membrane</keyword>
<evidence type="ECO:0000313" key="7">
    <source>
        <dbReference type="Proteomes" id="UP000030408"/>
    </source>
</evidence>
<dbReference type="eggNOG" id="COG1653">
    <property type="taxonomic scope" value="Bacteria"/>
</dbReference>
<evidence type="ECO:0000313" key="6">
    <source>
        <dbReference type="EMBL" id="KGR75203.1"/>
    </source>
</evidence>
<dbReference type="Gene3D" id="3.40.190.10">
    <property type="entry name" value="Periplasmic binding protein-like II"/>
    <property type="match status" value="1"/>
</dbReference>
<evidence type="ECO:0000256" key="3">
    <source>
        <dbReference type="ARBA" id="ARBA00023136"/>
    </source>
</evidence>
<name>A0A0A3HXV9_9BACL</name>
<evidence type="ECO:0008006" key="8">
    <source>
        <dbReference type="Google" id="ProtNLM"/>
    </source>
</evidence>
<dbReference type="RefSeq" id="WP_036201238.1">
    <property type="nucleotide sequence ID" value="NZ_AVCY01000004.1"/>
</dbReference>
<dbReference type="Pfam" id="PF01547">
    <property type="entry name" value="SBP_bac_1"/>
    <property type="match status" value="1"/>
</dbReference>
<dbReference type="STRING" id="1384057.CD33_13105"/>
<sequence>MINRKSAILSYFVILILFLMGCSSEKHSSPKSPEQDEQVTLTFWYDNAGVHRTAVWENLIEKFEKKYPHINIEYEGFLKDSAKSKFDAAIAIGNGPDVASLYTSWLPEYTSRDALLPLDTQFTEWGEREKINPDTIAFNRSMIEDGRLYGIPYSQNLDVLWVRKDWLEQSNLSSPKTWDDFFKTVEALTDKEKNRYGYSIRGGAGSSFQLQRMMYAYSGISDYLIDGKSTIDNPLHIEFLKKYFALYRNYTPISDITNDYSSMLEEFDNNNVGMIQHNIGSFGQHSKFLSPDEFMVIPLPESIDGHYVVEDGNTMNFSIFKQTEHPEEAWTFLSFLASQEAQSYWNKEVGQMPTHADVFEEQWAKEAPHLQTALQVYTDPETKFFEPPFYLTDYTTIRTTLVEPGIQEVLSGNKTVEEFLEEWSTVIEETYGRYEEYKVHTNRH</sequence>
<keyword evidence="7" id="KW-1185">Reference proteome</keyword>
<evidence type="ECO:0000256" key="5">
    <source>
        <dbReference type="ARBA" id="ARBA00023288"/>
    </source>
</evidence>
<dbReference type="CDD" id="cd13585">
    <property type="entry name" value="PBP2_TMBP_like"/>
    <property type="match status" value="1"/>
</dbReference>
<proteinExistence type="predicted"/>
<keyword evidence="5" id="KW-0449">Lipoprotein</keyword>